<evidence type="ECO:0000313" key="2">
    <source>
        <dbReference type="Proteomes" id="UP000054495"/>
    </source>
</evidence>
<dbReference type="EMBL" id="KE126841">
    <property type="protein sequence ID" value="EPB65920.1"/>
    <property type="molecule type" value="Genomic_DNA"/>
</dbReference>
<gene>
    <name evidence="1" type="ORF">ANCCEY_15004</name>
</gene>
<accession>A0A0D6L483</accession>
<dbReference type="Pfam" id="PF11751">
    <property type="entry name" value="PorP_SprF"/>
    <property type="match status" value="1"/>
</dbReference>
<keyword evidence="2" id="KW-1185">Reference proteome</keyword>
<protein>
    <submittedName>
        <fullName evidence="1">Bacteroidetes-specific putative membrane protein</fullName>
    </submittedName>
</protein>
<dbReference type="InterPro" id="IPR019861">
    <property type="entry name" value="PorP/SprF_Bacteroidetes"/>
</dbReference>
<reference evidence="1 2" key="1">
    <citation type="submission" date="2013-05" db="EMBL/GenBank/DDBJ databases">
        <title>Draft genome of the parasitic nematode Anyclostoma ceylanicum.</title>
        <authorList>
            <person name="Mitreva M."/>
        </authorList>
    </citation>
    <scope>NUCLEOTIDE SEQUENCE [LARGE SCALE GENOMIC DNA]</scope>
</reference>
<dbReference type="AlphaFoldDB" id="A0A0D6L483"/>
<dbReference type="Proteomes" id="UP000054495">
    <property type="component" value="Unassembled WGS sequence"/>
</dbReference>
<dbReference type="NCBIfam" id="TIGR03519">
    <property type="entry name" value="T9SS_PorP_fam"/>
    <property type="match status" value="1"/>
</dbReference>
<proteinExistence type="predicted"/>
<evidence type="ECO:0000313" key="1">
    <source>
        <dbReference type="EMBL" id="EPB65920.1"/>
    </source>
</evidence>
<sequence>MSYNSCDTPLELCPNTTVTVNNIGANKTLCGGCEDDYNFCFVPANTIWMTFTTNDLGGDIQISFLNPSFVTQPGQGTGYNASLIEAVVPCNSTSYTLIGNCLSGATGAQTINATALAPNTTYYISMSGDQTGTGVTLPAEFNIDITISGTAVTRPVPYMNIGTAQQTPQYSQWTQHQFAINPAHAGIKKCIDIHTLFRAQWLGLEGAPYSGFVTGSIPLSSKRKKYLSARHGMGVKFEADRIGQLGTNRFNLAYAGHFNFSEYNRLSLGVYAGVVQFGFNHSTATTISPDPAVMREMNILRPDAHFGAWWNGKNYYVGFMANQLIVSKWEIGYSSRFRFNFALNGGYRLILNENIGLLPSAMLRIPVVGPINADLNLNIDFKNTLNIGVGFRTQDAIIFMAGFKINQQFSLQYSFDYTISGLNKVSNNTHEIGISFLTCKPDRSSTSSCPLFE</sequence>
<organism evidence="1 2">
    <name type="scientific">Ancylostoma ceylanicum</name>
    <dbReference type="NCBI Taxonomy" id="53326"/>
    <lineage>
        <taxon>Eukaryota</taxon>
        <taxon>Metazoa</taxon>
        <taxon>Ecdysozoa</taxon>
        <taxon>Nematoda</taxon>
        <taxon>Chromadorea</taxon>
        <taxon>Rhabditida</taxon>
        <taxon>Rhabditina</taxon>
        <taxon>Rhabditomorpha</taxon>
        <taxon>Strongyloidea</taxon>
        <taxon>Ancylostomatidae</taxon>
        <taxon>Ancylostomatinae</taxon>
        <taxon>Ancylostoma</taxon>
    </lineage>
</organism>
<name>A0A0D6L483_9BILA</name>